<evidence type="ECO:0000313" key="2">
    <source>
        <dbReference type="EMBL" id="TWI17410.1"/>
    </source>
</evidence>
<dbReference type="EMBL" id="VLKR01000022">
    <property type="protein sequence ID" value="TWI17410.1"/>
    <property type="molecule type" value="Genomic_DNA"/>
</dbReference>
<keyword evidence="1" id="KW-0732">Signal</keyword>
<dbReference type="Proteomes" id="UP000315908">
    <property type="component" value="Unassembled WGS sequence"/>
</dbReference>
<dbReference type="PANTHER" id="PTHR47197">
    <property type="entry name" value="PROTEIN NIRF"/>
    <property type="match status" value="1"/>
</dbReference>
<dbReference type="InterPro" id="IPR051200">
    <property type="entry name" value="Host-pathogen_enzymatic-act"/>
</dbReference>
<dbReference type="GO" id="GO:0003677">
    <property type="term" value="F:DNA binding"/>
    <property type="evidence" value="ECO:0007669"/>
    <property type="project" value="UniProtKB-KW"/>
</dbReference>
<evidence type="ECO:0000256" key="1">
    <source>
        <dbReference type="SAM" id="SignalP"/>
    </source>
</evidence>
<protein>
    <submittedName>
        <fullName evidence="2">DNA-binding beta-propeller fold protein YncE</fullName>
    </submittedName>
</protein>
<dbReference type="SUPFAM" id="SSF50974">
    <property type="entry name" value="Nitrous oxide reductase, N-terminal domain"/>
    <property type="match status" value="1"/>
</dbReference>
<proteinExistence type="predicted"/>
<dbReference type="AlphaFoldDB" id="A0A562MBZ4"/>
<dbReference type="InterPro" id="IPR011045">
    <property type="entry name" value="N2O_reductase_N"/>
</dbReference>
<accession>A0A562MBZ4</accession>
<dbReference type="OrthoDB" id="9803927at2"/>
<evidence type="ECO:0000313" key="3">
    <source>
        <dbReference type="Proteomes" id="UP000315908"/>
    </source>
</evidence>
<dbReference type="PANTHER" id="PTHR47197:SF3">
    <property type="entry name" value="DIHYDRO-HEME D1 DEHYDROGENASE"/>
    <property type="match status" value="1"/>
</dbReference>
<keyword evidence="2" id="KW-0238">DNA-binding</keyword>
<organism evidence="2 3">
    <name type="scientific">Sphingobacterium siyangense</name>
    <dbReference type="NCBI Taxonomy" id="459529"/>
    <lineage>
        <taxon>Bacteria</taxon>
        <taxon>Pseudomonadati</taxon>
        <taxon>Bacteroidota</taxon>
        <taxon>Sphingobacteriia</taxon>
        <taxon>Sphingobacteriales</taxon>
        <taxon>Sphingobacteriaceae</taxon>
        <taxon>Sphingobacterium</taxon>
    </lineage>
</organism>
<name>A0A562MBZ4_9SPHI</name>
<dbReference type="Gene3D" id="2.130.10.10">
    <property type="entry name" value="YVTN repeat-like/Quinoprotein amine dehydrogenase"/>
    <property type="match status" value="2"/>
</dbReference>
<gene>
    <name evidence="2" type="ORF">IQ31_03852</name>
</gene>
<dbReference type="RefSeq" id="WP_145329188.1">
    <property type="nucleotide sequence ID" value="NZ_DAIRPU010000023.1"/>
</dbReference>
<feature type="chain" id="PRO_5021727657" evidence="1">
    <location>
        <begin position="22"/>
        <end position="338"/>
    </location>
</feature>
<sequence length="338" mass="37804">MINIKNLLLVAFCFSNTAIFAQHQYILSLSKGEKKLVVMDYTTLEVIKKIPVGDDPHEIVTNSDGTRAYISVPLMNAGGHEINVINLQTLEPERTINTSPFSIPHGLAFRNDSLWYTAQGSKNVVVYDLKQNRAVKALGTGQDFTHLIYLTKNGKTFYTTNVESGTLSIYENKEIPPYMPPTGILPANAKPRNDWRQTLVDVGLGAEGFDVSPDEKELWTARPDGTIVIVDLEKKQVKHKINTQVKGLHRLKITQDGKTVCIVSVKTGDLLFYNRKTLKLEKRMQVGQGAGIYMDSNNRIFISCTPNNYVAVIDLLTQKEIKRLPMERPDGITSVITP</sequence>
<comment type="caution">
    <text evidence="2">The sequence shown here is derived from an EMBL/GenBank/DDBJ whole genome shotgun (WGS) entry which is preliminary data.</text>
</comment>
<feature type="signal peptide" evidence="1">
    <location>
        <begin position="1"/>
        <end position="21"/>
    </location>
</feature>
<dbReference type="InterPro" id="IPR015943">
    <property type="entry name" value="WD40/YVTN_repeat-like_dom_sf"/>
</dbReference>
<reference evidence="2 3" key="1">
    <citation type="journal article" date="2015" name="Stand. Genomic Sci.">
        <title>Genomic Encyclopedia of Bacterial and Archaeal Type Strains, Phase III: the genomes of soil and plant-associated and newly described type strains.</title>
        <authorList>
            <person name="Whitman W.B."/>
            <person name="Woyke T."/>
            <person name="Klenk H.P."/>
            <person name="Zhou Y."/>
            <person name="Lilburn T.G."/>
            <person name="Beck B.J."/>
            <person name="De Vos P."/>
            <person name="Vandamme P."/>
            <person name="Eisen J.A."/>
            <person name="Garrity G."/>
            <person name="Hugenholtz P."/>
            <person name="Kyrpides N.C."/>
        </authorList>
    </citation>
    <scope>NUCLEOTIDE SEQUENCE [LARGE SCALE GENOMIC DNA]</scope>
    <source>
        <strain evidence="2 3">CGMCC 1.6855</strain>
    </source>
</reference>